<evidence type="ECO:0000313" key="11">
    <source>
        <dbReference type="Proteomes" id="UP000069162"/>
    </source>
</evidence>
<evidence type="ECO:0000259" key="9">
    <source>
        <dbReference type="PROSITE" id="PS50850"/>
    </source>
</evidence>
<organism evidence="10 11">
    <name type="scientific">[Enterobacter] lignolyticus</name>
    <dbReference type="NCBI Taxonomy" id="1334193"/>
    <lineage>
        <taxon>Bacteria</taxon>
        <taxon>Pseudomonadati</taxon>
        <taxon>Pseudomonadota</taxon>
        <taxon>Gammaproteobacteria</taxon>
        <taxon>Enterobacterales</taxon>
        <taxon>Enterobacteriaceae</taxon>
        <taxon>Pluralibacter</taxon>
    </lineage>
</organism>
<evidence type="ECO:0000256" key="1">
    <source>
        <dbReference type="ARBA" id="ARBA00004651"/>
    </source>
</evidence>
<dbReference type="Gene3D" id="1.20.1720.10">
    <property type="entry name" value="Multidrug resistance protein D"/>
    <property type="match status" value="1"/>
</dbReference>
<dbReference type="PROSITE" id="PS50850">
    <property type="entry name" value="MFS"/>
    <property type="match status" value="1"/>
</dbReference>
<dbReference type="NCBIfam" id="TIGR00710">
    <property type="entry name" value="efflux_Bcr_CflA"/>
    <property type="match status" value="1"/>
</dbReference>
<dbReference type="InterPro" id="IPR036259">
    <property type="entry name" value="MFS_trans_sf"/>
</dbReference>
<dbReference type="InterPro" id="IPR011701">
    <property type="entry name" value="MFS"/>
</dbReference>
<keyword evidence="5 8" id="KW-0812">Transmembrane</keyword>
<keyword evidence="3 8" id="KW-0813">Transport</keyword>
<dbReference type="EMBL" id="CP012871">
    <property type="protein sequence ID" value="ALR76792.1"/>
    <property type="molecule type" value="Genomic_DNA"/>
</dbReference>
<dbReference type="InterPro" id="IPR004812">
    <property type="entry name" value="Efflux_drug-R_Bcr/CmlA"/>
</dbReference>
<evidence type="ECO:0000256" key="5">
    <source>
        <dbReference type="ARBA" id="ARBA00022692"/>
    </source>
</evidence>
<dbReference type="SUPFAM" id="SSF103473">
    <property type="entry name" value="MFS general substrate transporter"/>
    <property type="match status" value="1"/>
</dbReference>
<dbReference type="KEGG" id="kle:AO703_10930"/>
<comment type="subcellular location">
    <subcellularLocation>
        <location evidence="8">Cell inner membrane</location>
        <topology evidence="8">Multi-pass membrane protein</topology>
    </subcellularLocation>
    <subcellularLocation>
        <location evidence="1">Cell membrane</location>
        <topology evidence="1">Multi-pass membrane protein</topology>
    </subcellularLocation>
</comment>
<dbReference type="InterPro" id="IPR020846">
    <property type="entry name" value="MFS_dom"/>
</dbReference>
<feature type="transmembrane region" description="Helical" evidence="8">
    <location>
        <begin position="104"/>
        <end position="125"/>
    </location>
</feature>
<feature type="transmembrane region" description="Helical" evidence="8">
    <location>
        <begin position="51"/>
        <end position="68"/>
    </location>
</feature>
<feature type="domain" description="Major facilitator superfamily (MFS) profile" evidence="9">
    <location>
        <begin position="1"/>
        <end position="397"/>
    </location>
</feature>
<evidence type="ECO:0000256" key="7">
    <source>
        <dbReference type="ARBA" id="ARBA00023136"/>
    </source>
</evidence>
<gene>
    <name evidence="10" type="ORF">AO703_10930</name>
</gene>
<feature type="transmembrane region" description="Helical" evidence="8">
    <location>
        <begin position="372"/>
        <end position="391"/>
    </location>
</feature>
<feature type="transmembrane region" description="Helical" evidence="8">
    <location>
        <begin position="167"/>
        <end position="186"/>
    </location>
</feature>
<dbReference type="CDD" id="cd17320">
    <property type="entry name" value="MFS_MdfA_MDR_like"/>
    <property type="match status" value="1"/>
</dbReference>
<dbReference type="GO" id="GO:0042910">
    <property type="term" value="F:xenobiotic transmembrane transporter activity"/>
    <property type="evidence" value="ECO:0007669"/>
    <property type="project" value="InterPro"/>
</dbReference>
<evidence type="ECO:0000256" key="6">
    <source>
        <dbReference type="ARBA" id="ARBA00022989"/>
    </source>
</evidence>
<feature type="transmembrane region" description="Helical" evidence="8">
    <location>
        <begin position="281"/>
        <end position="301"/>
    </location>
</feature>
<evidence type="ECO:0000256" key="4">
    <source>
        <dbReference type="ARBA" id="ARBA00022475"/>
    </source>
</evidence>
<dbReference type="GO" id="GO:0015385">
    <property type="term" value="F:sodium:proton antiporter activity"/>
    <property type="evidence" value="ECO:0007669"/>
    <property type="project" value="TreeGrafter"/>
</dbReference>
<dbReference type="GO" id="GO:1990961">
    <property type="term" value="P:xenobiotic detoxification by transmembrane export across the plasma membrane"/>
    <property type="evidence" value="ECO:0007669"/>
    <property type="project" value="InterPro"/>
</dbReference>
<dbReference type="RefSeq" id="WP_062741220.1">
    <property type="nucleotide sequence ID" value="NZ_CP012871.1"/>
</dbReference>
<comment type="similarity">
    <text evidence="2 8">Belongs to the major facilitator superfamily. Bcr/CmlA family.</text>
</comment>
<feature type="transmembrane region" description="Helical" evidence="8">
    <location>
        <begin position="219"/>
        <end position="240"/>
    </location>
</feature>
<feature type="transmembrane region" description="Helical" evidence="8">
    <location>
        <begin position="12"/>
        <end position="31"/>
    </location>
</feature>
<dbReference type="AlphaFoldDB" id="A0A806X794"/>
<keyword evidence="6 8" id="KW-1133">Transmembrane helix</keyword>
<evidence type="ECO:0000313" key="10">
    <source>
        <dbReference type="EMBL" id="ALR76792.1"/>
    </source>
</evidence>
<dbReference type="PANTHER" id="PTHR23502:SF132">
    <property type="entry name" value="POLYAMINE TRANSPORTER 2-RELATED"/>
    <property type="match status" value="1"/>
</dbReference>
<reference evidence="11" key="1">
    <citation type="submission" date="2015-10" db="EMBL/GenBank/DDBJ databases">
        <title>Complete Genome Sequencing of Klebsiella sp. strain G5.</title>
        <authorList>
            <person name="Chan K.-G."/>
            <person name="Chen J.-W."/>
        </authorList>
    </citation>
    <scope>NUCLEOTIDE SEQUENCE [LARGE SCALE GENOMIC DNA]</scope>
    <source>
        <strain evidence="11">G5</strain>
    </source>
</reference>
<feature type="transmembrane region" description="Helical" evidence="8">
    <location>
        <begin position="252"/>
        <end position="269"/>
    </location>
</feature>
<dbReference type="Pfam" id="PF07690">
    <property type="entry name" value="MFS_1"/>
    <property type="match status" value="1"/>
</dbReference>
<sequence length="410" mass="44409">MNTSHGQKPATGGLLFILILSGLMAFTSLSTDIYLPAMPVMANELRGNTELTITGFLIGFAVAQLVWGPISDRYGRRLPLLIGMLLFIIGSAGCALSTSIEQIVFWRVFQALGACTGPMLARAMIRDLFVRTRAAQMLSTLMLIMAIAPIAGPLIGGQMIRFSSWHAIFWLLVLIGAVMFCSLFWLPETLPAEKRVKTSLTGAFHNYLLLLRNRRFMRYTLCLTFFYVAAYAFITGSPFVYIRYYGVAPQHYGWLFALNIVGVMTMSVVNRHLVQRHSLDTLLKAAAGAAAIAALLLAVAVKLQTGGIVVIAATVFIFFAMNGILAATSTAAALDEVPHIAGSASALIGALQYGSGIISSLLLTWFSDGTPWTMAWIMALFAVACGVMGLISSSREPMKIKQSTTGIDKR</sequence>
<keyword evidence="4" id="KW-1003">Cell membrane</keyword>
<dbReference type="OrthoDB" id="9814303at2"/>
<dbReference type="PANTHER" id="PTHR23502">
    <property type="entry name" value="MAJOR FACILITATOR SUPERFAMILY"/>
    <property type="match status" value="1"/>
</dbReference>
<keyword evidence="7 8" id="KW-0472">Membrane</keyword>
<evidence type="ECO:0000256" key="2">
    <source>
        <dbReference type="ARBA" id="ARBA00006236"/>
    </source>
</evidence>
<feature type="transmembrane region" description="Helical" evidence="8">
    <location>
        <begin position="307"/>
        <end position="334"/>
    </location>
</feature>
<name>A0A806X794_9ENTR</name>
<evidence type="ECO:0000256" key="3">
    <source>
        <dbReference type="ARBA" id="ARBA00022448"/>
    </source>
</evidence>
<feature type="transmembrane region" description="Helical" evidence="8">
    <location>
        <begin position="346"/>
        <end position="366"/>
    </location>
</feature>
<proteinExistence type="inferred from homology"/>
<dbReference type="GO" id="GO:0005886">
    <property type="term" value="C:plasma membrane"/>
    <property type="evidence" value="ECO:0007669"/>
    <property type="project" value="UniProtKB-SubCell"/>
</dbReference>
<evidence type="ECO:0000256" key="8">
    <source>
        <dbReference type="RuleBase" id="RU365088"/>
    </source>
</evidence>
<feature type="transmembrane region" description="Helical" evidence="8">
    <location>
        <begin position="137"/>
        <end position="155"/>
    </location>
</feature>
<dbReference type="FunFam" id="1.20.1720.10:FF:000005">
    <property type="entry name" value="Bcr/CflA family efflux transporter"/>
    <property type="match status" value="1"/>
</dbReference>
<accession>A0A806X794</accession>
<dbReference type="Proteomes" id="UP000069162">
    <property type="component" value="Chromosome"/>
</dbReference>
<feature type="transmembrane region" description="Helical" evidence="8">
    <location>
        <begin position="80"/>
        <end position="98"/>
    </location>
</feature>
<protein>
    <recommendedName>
        <fullName evidence="8">Bcr/CflA family efflux transporter</fullName>
    </recommendedName>
</protein>
<keyword evidence="8" id="KW-0997">Cell inner membrane</keyword>